<keyword evidence="3" id="KW-1185">Reference proteome</keyword>
<protein>
    <submittedName>
        <fullName evidence="2">HNH/ENDO VII family nuclease</fullName>
    </submittedName>
</protein>
<organism evidence="2 3">
    <name type="scientific">Tateyamaria armeniaca</name>
    <dbReference type="NCBI Taxonomy" id="2518930"/>
    <lineage>
        <taxon>Bacteria</taxon>
        <taxon>Pseudomonadati</taxon>
        <taxon>Pseudomonadota</taxon>
        <taxon>Alphaproteobacteria</taxon>
        <taxon>Rhodobacterales</taxon>
        <taxon>Roseobacteraceae</taxon>
        <taxon>Tateyamaria</taxon>
    </lineage>
</organism>
<proteinExistence type="predicted"/>
<dbReference type="RefSeq" id="WP_407594227.1">
    <property type="nucleotide sequence ID" value="NZ_JBHDIY010000002.1"/>
</dbReference>
<dbReference type="Proteomes" id="UP001627408">
    <property type="component" value="Unassembled WGS sequence"/>
</dbReference>
<gene>
    <name evidence="2" type="ORF">ACERZ8_09730</name>
</gene>
<accession>A0ABW8UTD7</accession>
<dbReference type="EMBL" id="JBHDIY010000002">
    <property type="protein sequence ID" value="MFL4470135.1"/>
    <property type="molecule type" value="Genomic_DNA"/>
</dbReference>
<evidence type="ECO:0000313" key="2">
    <source>
        <dbReference type="EMBL" id="MFL4470135.1"/>
    </source>
</evidence>
<feature type="domain" description="LHH" evidence="1">
    <location>
        <begin position="810"/>
        <end position="885"/>
    </location>
</feature>
<dbReference type="Pfam" id="PF13332">
    <property type="entry name" value="Fil_haemagg_2"/>
    <property type="match status" value="1"/>
</dbReference>
<dbReference type="Pfam" id="PF14411">
    <property type="entry name" value="LHH"/>
    <property type="match status" value="1"/>
</dbReference>
<evidence type="ECO:0000313" key="3">
    <source>
        <dbReference type="Proteomes" id="UP001627408"/>
    </source>
</evidence>
<dbReference type="InterPro" id="IPR026834">
    <property type="entry name" value="LHH"/>
</dbReference>
<evidence type="ECO:0000259" key="1">
    <source>
        <dbReference type="Pfam" id="PF14411"/>
    </source>
</evidence>
<comment type="caution">
    <text evidence="2">The sequence shown here is derived from an EMBL/GenBank/DDBJ whole genome shotgun (WGS) entry which is preliminary data.</text>
</comment>
<name>A0ABW8UTD7_9RHOB</name>
<sequence length="897" mass="95841">MLGAAYQLATAEDGWGRLNGALALLVSGARTLSTARDQEVGTSVFGSKLAESFIPSDIQAIQEIGNCGGGDVTRCVLAAAGIGFRFDAWHSRSEWDESLVTRLGAGNDMFLLAGNDIQLAGGTIVNTGRDLVMTAGNDFLATALANTRSSESSSFGFGVSLFSGGFTISVDGSGSNSNSTLYSNASINAMESITLVTGNDAMLLGAVMQARPVVGVEEDADGNPILDANGYVTEVLGETGGNIYLEIGNDLVIASQQSTSSSNSWGFGLSLSFTGGTLSGIGINANIAEGNARYVDSPSMIDAYRILDVYVDNTTYLMGSVIASRNDGLYLDTGYLVHDNLFNEHNSYSVNVGLNIGVGETLSFDGTAGFSLDITEGFTRATISGGDVVVRNQSDFDISQINQDLDAVDTITRDTHINLQLPALNLVKLAEDLEAAGNYIRAATADVPDEVRARGGAAVSVYRRMVASGMPISEAMARTRLPAFEASVNAIERVIELEKQYPNGQVPPEELLLMALTEEALYDDNGDLVLSIDCDLMGNCEVYADELGQDHIELLIELVRDGVWLNGLTAAPLFTTFQNFLIACAEENPQLIVDFYNQWGEQAFRNMAELRAGGAQADYRDPIGFDADTLVNAIEAYQASGDQGTLIMSMAVSQDIFLDDYGYTEAEREEAFQQFVGVAGVVIGFVPVIGDTMDVADLLEAIGDGDITGVLIAGVGFIPLAGDAGQALARMVGDGRRTIPVDELAQVANRAGDIRFASQAQVQRNFAQNRTFWSRSPSEFNGNRVYQRDDLIDPDVVSTWRENGVVVSGTNLERMASGRAPIGPDGNPVNLHHLTQTQGGAIAEMSQSFHQTNYGTIHINTGGLPSGINRSQFNTWREAYWRNRVTTSNWGAVDGFF</sequence>
<reference evidence="2 3" key="1">
    <citation type="submission" date="2024-08" db="EMBL/GenBank/DDBJ databases">
        <title>Tateyamaria sp. nov., isolated from marine algae.</title>
        <authorList>
            <person name="Choi B.J."/>
            <person name="Kim J.M."/>
            <person name="Lee J.K."/>
            <person name="Choi D.G."/>
            <person name="Bayburt H."/>
            <person name="Baek J.H."/>
            <person name="Han D.M."/>
            <person name="Jeon C.O."/>
        </authorList>
    </citation>
    <scope>NUCLEOTIDE SEQUENCE [LARGE SCALE GENOMIC DNA]</scope>
    <source>
        <strain evidence="2 3">KMU-156</strain>
    </source>
</reference>
<dbReference type="InterPro" id="IPR025157">
    <property type="entry name" value="Hemagglutinin_rpt"/>
</dbReference>